<keyword evidence="1" id="KW-1133">Transmembrane helix</keyword>
<feature type="transmembrane region" description="Helical" evidence="1">
    <location>
        <begin position="26"/>
        <end position="42"/>
    </location>
</feature>
<organism evidence="2 3">
    <name type="scientific">Gordonia paraffinivorans NBRC 108238</name>
    <dbReference type="NCBI Taxonomy" id="1223543"/>
    <lineage>
        <taxon>Bacteria</taxon>
        <taxon>Bacillati</taxon>
        <taxon>Actinomycetota</taxon>
        <taxon>Actinomycetes</taxon>
        <taxon>Mycobacteriales</taxon>
        <taxon>Gordoniaceae</taxon>
        <taxon>Gordonia</taxon>
    </lineage>
</organism>
<feature type="transmembrane region" description="Helical" evidence="1">
    <location>
        <begin position="143"/>
        <end position="164"/>
    </location>
</feature>
<comment type="caution">
    <text evidence="2">The sequence shown here is derived from an EMBL/GenBank/DDBJ whole genome shotgun (WGS) entry which is preliminary data.</text>
</comment>
<feature type="transmembrane region" description="Helical" evidence="1">
    <location>
        <begin position="111"/>
        <end position="136"/>
    </location>
</feature>
<dbReference type="EMBL" id="BAOQ01000005">
    <property type="protein sequence ID" value="GAC82805.1"/>
    <property type="molecule type" value="Genomic_DNA"/>
</dbReference>
<reference evidence="2 3" key="1">
    <citation type="submission" date="2013-02" db="EMBL/GenBank/DDBJ databases">
        <title>Whole genome shotgun sequence of Gordonia paraffinivorans NBRC 108238.</title>
        <authorList>
            <person name="Isaki-Nakamura S."/>
            <person name="Hosoyama A."/>
            <person name="Tsuchikane K."/>
            <person name="Ando Y."/>
            <person name="Baba S."/>
            <person name="Ohji S."/>
            <person name="Hamada M."/>
            <person name="Tamura T."/>
            <person name="Yamazoe A."/>
            <person name="Yamazaki S."/>
            <person name="Fujita N."/>
        </authorList>
    </citation>
    <scope>NUCLEOTIDE SEQUENCE [LARGE SCALE GENOMIC DNA]</scope>
    <source>
        <strain evidence="2 3">NBRC 108238</strain>
    </source>
</reference>
<keyword evidence="1" id="KW-0812">Transmembrane</keyword>
<evidence type="ECO:0000256" key="1">
    <source>
        <dbReference type="SAM" id="Phobius"/>
    </source>
</evidence>
<accession>A0ABQ0IHA3</accession>
<feature type="transmembrane region" description="Helical" evidence="1">
    <location>
        <begin position="170"/>
        <end position="190"/>
    </location>
</feature>
<proteinExistence type="predicted"/>
<evidence type="ECO:0008006" key="4">
    <source>
        <dbReference type="Google" id="ProtNLM"/>
    </source>
</evidence>
<dbReference type="Proteomes" id="UP000035021">
    <property type="component" value="Unassembled WGS sequence"/>
</dbReference>
<name>A0ABQ0IHA3_9ACTN</name>
<keyword evidence="3" id="KW-1185">Reference proteome</keyword>
<evidence type="ECO:0000313" key="2">
    <source>
        <dbReference type="EMBL" id="GAC82805.1"/>
    </source>
</evidence>
<feature type="transmembrane region" description="Helical" evidence="1">
    <location>
        <begin position="54"/>
        <end position="79"/>
    </location>
</feature>
<gene>
    <name evidence="2" type="ORF">GP2_005_00470</name>
</gene>
<keyword evidence="1" id="KW-0472">Membrane</keyword>
<evidence type="ECO:0000313" key="3">
    <source>
        <dbReference type="Proteomes" id="UP000035021"/>
    </source>
</evidence>
<protein>
    <recommendedName>
        <fullName evidence="4">ABC transporter permease protein</fullName>
    </recommendedName>
</protein>
<sequence>MSTDDVHELVVAGIALALSYLTRYDGGAAALAAGAVVGWITYRRRDPRKRIPRALVDVTIVVAPAALAFVVWAATGWLITGDAFAQFTSEYGNAAIIAQSGGSGSSATSEALGFSAMEMLILAPLLPLLALVVIAYRARRHRLAPLAPCLMIVAVLAFQVLTYARGSTFGFLRFYMTVTVLAAILALLSVPRRAPIPVRRLGAHADIPGTLPHPSALRYRLAATLAVIASLVALPVTAEGMTSPKYAPQEFALASVVDPQPDSVDPKYLDEQRVVRTFSTERALAEYLDSLDLPDGSVLTDTVYGFAVVVQSARPKQFVIPSDRDFTALLENPAGGGVKYFLTVPNEGRGASDAINQRYPTMYDNGAQIGALVLEARNQGVDQPDWRVYEIVR</sequence>